<organism evidence="2 3">
    <name type="scientific">Rhypophila decipiens</name>
    <dbReference type="NCBI Taxonomy" id="261697"/>
    <lineage>
        <taxon>Eukaryota</taxon>
        <taxon>Fungi</taxon>
        <taxon>Dikarya</taxon>
        <taxon>Ascomycota</taxon>
        <taxon>Pezizomycotina</taxon>
        <taxon>Sordariomycetes</taxon>
        <taxon>Sordariomycetidae</taxon>
        <taxon>Sordariales</taxon>
        <taxon>Naviculisporaceae</taxon>
        <taxon>Rhypophila</taxon>
    </lineage>
</organism>
<dbReference type="Pfam" id="PF12855">
    <property type="entry name" value="Ecl1"/>
    <property type="match status" value="1"/>
</dbReference>
<feature type="region of interest" description="Disordered" evidence="1">
    <location>
        <begin position="229"/>
        <end position="265"/>
    </location>
</feature>
<proteinExistence type="predicted"/>
<name>A0AAN6YA79_9PEZI</name>
<keyword evidence="3" id="KW-1185">Reference proteome</keyword>
<reference evidence="2" key="2">
    <citation type="submission" date="2023-05" db="EMBL/GenBank/DDBJ databases">
        <authorList>
            <consortium name="Lawrence Berkeley National Laboratory"/>
            <person name="Steindorff A."/>
            <person name="Hensen N."/>
            <person name="Bonometti L."/>
            <person name="Westerberg I."/>
            <person name="Brannstrom I.O."/>
            <person name="Guillou S."/>
            <person name="Cros-Aarteil S."/>
            <person name="Calhoun S."/>
            <person name="Haridas S."/>
            <person name="Kuo A."/>
            <person name="Mondo S."/>
            <person name="Pangilinan J."/>
            <person name="Riley R."/>
            <person name="Labutti K."/>
            <person name="Andreopoulos B."/>
            <person name="Lipzen A."/>
            <person name="Chen C."/>
            <person name="Yanf M."/>
            <person name="Daum C."/>
            <person name="Ng V."/>
            <person name="Clum A."/>
            <person name="Ohm R."/>
            <person name="Martin F."/>
            <person name="Silar P."/>
            <person name="Natvig D."/>
            <person name="Lalanne C."/>
            <person name="Gautier V."/>
            <person name="Ament-Velasquez S.L."/>
            <person name="Kruys A."/>
            <person name="Hutchinson M.I."/>
            <person name="Powell A.J."/>
            <person name="Barry K."/>
            <person name="Miller A.N."/>
            <person name="Grigoriev I.V."/>
            <person name="Debuchy R."/>
            <person name="Gladieux P."/>
            <person name="Thoren M.H."/>
            <person name="Johannesson H."/>
        </authorList>
    </citation>
    <scope>NUCLEOTIDE SEQUENCE</scope>
    <source>
        <strain evidence="2">PSN293</strain>
    </source>
</reference>
<comment type="caution">
    <text evidence="2">The sequence shown here is derived from an EMBL/GenBank/DDBJ whole genome shotgun (WGS) entry which is preliminary data.</text>
</comment>
<dbReference type="Proteomes" id="UP001301769">
    <property type="component" value="Unassembled WGS sequence"/>
</dbReference>
<evidence type="ECO:0000313" key="2">
    <source>
        <dbReference type="EMBL" id="KAK4212927.1"/>
    </source>
</evidence>
<protein>
    <submittedName>
        <fullName evidence="2">Uncharacterized protein</fullName>
    </submittedName>
</protein>
<accession>A0AAN6YA79</accession>
<feature type="compositionally biased region" description="Basic and acidic residues" evidence="1">
    <location>
        <begin position="58"/>
        <end position="69"/>
    </location>
</feature>
<evidence type="ECO:0000256" key="1">
    <source>
        <dbReference type="SAM" id="MobiDB-lite"/>
    </source>
</evidence>
<gene>
    <name evidence="2" type="ORF">QBC37DRAFT_183719</name>
</gene>
<evidence type="ECO:0000313" key="3">
    <source>
        <dbReference type="Proteomes" id="UP001301769"/>
    </source>
</evidence>
<dbReference type="InterPro" id="IPR024368">
    <property type="entry name" value="Ecl1/2/3"/>
</dbReference>
<dbReference type="EMBL" id="MU858118">
    <property type="protein sequence ID" value="KAK4212927.1"/>
    <property type="molecule type" value="Genomic_DNA"/>
</dbReference>
<feature type="region of interest" description="Disordered" evidence="1">
    <location>
        <begin position="1"/>
        <end position="74"/>
    </location>
</feature>
<reference evidence="2" key="1">
    <citation type="journal article" date="2023" name="Mol. Phylogenet. Evol.">
        <title>Genome-scale phylogeny and comparative genomics of the fungal order Sordariales.</title>
        <authorList>
            <person name="Hensen N."/>
            <person name="Bonometti L."/>
            <person name="Westerberg I."/>
            <person name="Brannstrom I.O."/>
            <person name="Guillou S."/>
            <person name="Cros-Aarteil S."/>
            <person name="Calhoun S."/>
            <person name="Haridas S."/>
            <person name="Kuo A."/>
            <person name="Mondo S."/>
            <person name="Pangilinan J."/>
            <person name="Riley R."/>
            <person name="LaButti K."/>
            <person name="Andreopoulos B."/>
            <person name="Lipzen A."/>
            <person name="Chen C."/>
            <person name="Yan M."/>
            <person name="Daum C."/>
            <person name="Ng V."/>
            <person name="Clum A."/>
            <person name="Steindorff A."/>
            <person name="Ohm R.A."/>
            <person name="Martin F."/>
            <person name="Silar P."/>
            <person name="Natvig D.O."/>
            <person name="Lalanne C."/>
            <person name="Gautier V."/>
            <person name="Ament-Velasquez S.L."/>
            <person name="Kruys A."/>
            <person name="Hutchinson M.I."/>
            <person name="Powell A.J."/>
            <person name="Barry K."/>
            <person name="Miller A.N."/>
            <person name="Grigoriev I.V."/>
            <person name="Debuchy R."/>
            <person name="Gladieux P."/>
            <person name="Hiltunen Thoren M."/>
            <person name="Johannesson H."/>
        </authorList>
    </citation>
    <scope>NUCLEOTIDE SEQUENCE</scope>
    <source>
        <strain evidence="2">PSN293</strain>
    </source>
</reference>
<sequence>MHHQRRRSGHASGNSSMTDVRKAVGPSDLSYKHKSSSTRPAPMTRRSSTQGGQKLGKSPRDREREWEEERWFDEERESFPQYCMTCEKSFVPSDDRVLYCSEACRMHDQDHVGAPVSSGRHSSGYHSTNYPFYSGPPEPRDIIPRASPSRPSSTHFSPPTAPNANYTSAISALKSLSIRPPSPTSPVGTYQSAMWPFARSAATSPSTSYTKPASNYFSSTYDGTYYNASMNGSYGTSSDRPLPSRRPGTYSRPKSIELVTPMVGR</sequence>
<dbReference type="AlphaFoldDB" id="A0AAN6YA79"/>
<feature type="compositionally biased region" description="Polar residues" evidence="1">
    <location>
        <begin position="229"/>
        <end position="239"/>
    </location>
</feature>